<gene>
    <name evidence="2" type="ORF">GGQ55_001993</name>
</gene>
<reference evidence="2 3" key="1">
    <citation type="submission" date="2020-07" db="EMBL/GenBank/DDBJ databases">
        <title>Sequencing the genomes of 1000 actinobacteria strains.</title>
        <authorList>
            <person name="Klenk H.-P."/>
        </authorList>
    </citation>
    <scope>NUCLEOTIDE SEQUENCE [LARGE SCALE GENOMIC DNA]</scope>
    <source>
        <strain evidence="2 3">DSM 104001</strain>
    </source>
</reference>
<keyword evidence="1" id="KW-0812">Transmembrane</keyword>
<evidence type="ECO:0000256" key="1">
    <source>
        <dbReference type="SAM" id="Phobius"/>
    </source>
</evidence>
<proteinExistence type="predicted"/>
<keyword evidence="1" id="KW-1133">Transmembrane helix</keyword>
<organism evidence="2 3">
    <name type="scientific">Petropleomorpha daqingensis</name>
    <dbReference type="NCBI Taxonomy" id="2026353"/>
    <lineage>
        <taxon>Bacteria</taxon>
        <taxon>Bacillati</taxon>
        <taxon>Actinomycetota</taxon>
        <taxon>Actinomycetes</taxon>
        <taxon>Geodermatophilales</taxon>
        <taxon>Geodermatophilaceae</taxon>
        <taxon>Petropleomorpha</taxon>
    </lineage>
</organism>
<protein>
    <submittedName>
        <fullName evidence="2">Uncharacterized protein</fullName>
    </submittedName>
</protein>
<comment type="caution">
    <text evidence="2">The sequence shown here is derived from an EMBL/GenBank/DDBJ whole genome shotgun (WGS) entry which is preliminary data.</text>
</comment>
<keyword evidence="1" id="KW-0472">Membrane</keyword>
<dbReference type="Proteomes" id="UP000541969">
    <property type="component" value="Unassembled WGS sequence"/>
</dbReference>
<evidence type="ECO:0000313" key="2">
    <source>
        <dbReference type="EMBL" id="NYJ05715.1"/>
    </source>
</evidence>
<sequence length="82" mass="8508">MASPIVVRAAGRTAVVSTWLAVLVVAGRPVWLAVLLGLVLVGVWAAPLLSATNRRPAPTRPETIVTVCRGPVAARIEASEGE</sequence>
<accession>A0A853CCH2</accession>
<dbReference type="RefSeq" id="WP_179716327.1">
    <property type="nucleotide sequence ID" value="NZ_JACBZT010000001.1"/>
</dbReference>
<dbReference type="AlphaFoldDB" id="A0A853CCH2"/>
<dbReference type="EMBL" id="JACBZT010000001">
    <property type="protein sequence ID" value="NYJ05715.1"/>
    <property type="molecule type" value="Genomic_DNA"/>
</dbReference>
<evidence type="ECO:0000313" key="3">
    <source>
        <dbReference type="Proteomes" id="UP000541969"/>
    </source>
</evidence>
<keyword evidence="3" id="KW-1185">Reference proteome</keyword>
<feature type="transmembrane region" description="Helical" evidence="1">
    <location>
        <begin position="30"/>
        <end position="51"/>
    </location>
</feature>
<name>A0A853CCH2_9ACTN</name>